<organism evidence="1 2">
    <name type="scientific">Vitrella brassicaformis (strain CCMP3155)</name>
    <dbReference type="NCBI Taxonomy" id="1169540"/>
    <lineage>
        <taxon>Eukaryota</taxon>
        <taxon>Sar</taxon>
        <taxon>Alveolata</taxon>
        <taxon>Colpodellida</taxon>
        <taxon>Vitrellaceae</taxon>
        <taxon>Vitrella</taxon>
    </lineage>
</organism>
<dbReference type="EMBL" id="CDMY01000227">
    <property type="protein sequence ID" value="CEL95357.1"/>
    <property type="molecule type" value="Genomic_DNA"/>
</dbReference>
<dbReference type="PANTHER" id="PTHR43431">
    <property type="entry name" value="OXIDOREDUCTASE, SHORT CHAIN DEHYDROGENASE/REDUCTASE FAMILY (AFU_ORTHOLOGUE AFUA_5G14000)"/>
    <property type="match status" value="1"/>
</dbReference>
<dbReference type="Proteomes" id="UP000041254">
    <property type="component" value="Unassembled WGS sequence"/>
</dbReference>
<dbReference type="STRING" id="1169540.A0A0G4EHA1"/>
<protein>
    <submittedName>
        <fullName evidence="1">Uncharacterized protein</fullName>
    </submittedName>
</protein>
<dbReference type="OMA" id="WVFEHED"/>
<dbReference type="VEuPathDB" id="CryptoDB:Vbra_11787"/>
<dbReference type="InterPro" id="IPR036291">
    <property type="entry name" value="NAD(P)-bd_dom_sf"/>
</dbReference>
<gene>
    <name evidence="1" type="ORF">Vbra_11787</name>
</gene>
<dbReference type="InterPro" id="IPR002347">
    <property type="entry name" value="SDR_fam"/>
</dbReference>
<dbReference type="AlphaFoldDB" id="A0A0G4EHA1"/>
<dbReference type="Pfam" id="PF00106">
    <property type="entry name" value="adh_short"/>
    <property type="match status" value="1"/>
</dbReference>
<dbReference type="Gene3D" id="3.40.50.720">
    <property type="entry name" value="NAD(P)-binding Rossmann-like Domain"/>
    <property type="match status" value="1"/>
</dbReference>
<reference evidence="1 2" key="1">
    <citation type="submission" date="2014-11" db="EMBL/GenBank/DDBJ databases">
        <authorList>
            <person name="Zhu J."/>
            <person name="Qi W."/>
            <person name="Song R."/>
        </authorList>
    </citation>
    <scope>NUCLEOTIDE SEQUENCE [LARGE SCALE GENOMIC DNA]</scope>
</reference>
<dbReference type="SUPFAM" id="SSF51735">
    <property type="entry name" value="NAD(P)-binding Rossmann-fold domains"/>
    <property type="match status" value="1"/>
</dbReference>
<dbReference type="PRINTS" id="PR00081">
    <property type="entry name" value="GDHRDH"/>
</dbReference>
<keyword evidence="2" id="KW-1185">Reference proteome</keyword>
<evidence type="ECO:0000313" key="2">
    <source>
        <dbReference type="Proteomes" id="UP000041254"/>
    </source>
</evidence>
<evidence type="ECO:0000313" key="1">
    <source>
        <dbReference type="EMBL" id="CEL95357.1"/>
    </source>
</evidence>
<dbReference type="PhylomeDB" id="A0A0G4EHA1"/>
<name>A0A0G4EHA1_VITBC</name>
<accession>A0A0G4EHA1</accession>
<dbReference type="PANTHER" id="PTHR43431:SF1">
    <property type="entry name" value="OS08G0476300 PROTEIN"/>
    <property type="match status" value="1"/>
</dbReference>
<proteinExistence type="predicted"/>
<sequence length="226" mass="24880">MNCRGSFERRDLRRLGSDAKPVSVRVVATFGCAVVVGVGPGLGQAVARRFARGGYKVALMSRDMNNLSPVKEAIEKEGIEPSIKEAFRTIRERLGDVEVLVWNAGGRTSWPPAKLVDTPTDQFETNMKVGCTGAFIASKEVVPAMTAQKKGTILLTGATASLRGGKSFYNLAVHKFALRALAQQPDRPIDSLLNPDAMAETYWSLHTQDKTAWSHEQEMRPYVEKW</sequence>
<dbReference type="OrthoDB" id="423587at2759"/>
<dbReference type="InParanoid" id="A0A0G4EHA1"/>